<evidence type="ECO:0000256" key="1">
    <source>
        <dbReference type="SAM" id="Phobius"/>
    </source>
</evidence>
<keyword evidence="1" id="KW-0472">Membrane</keyword>
<evidence type="ECO:0000313" key="2">
    <source>
        <dbReference type="EMBL" id="EDM77536.1"/>
    </source>
</evidence>
<dbReference type="OrthoDB" id="5490428at2"/>
<evidence type="ECO:0008006" key="4">
    <source>
        <dbReference type="Google" id="ProtNLM"/>
    </source>
</evidence>
<accession>A6G9B4</accession>
<organism evidence="2 3">
    <name type="scientific">Plesiocystis pacifica SIR-1</name>
    <dbReference type="NCBI Taxonomy" id="391625"/>
    <lineage>
        <taxon>Bacteria</taxon>
        <taxon>Pseudomonadati</taxon>
        <taxon>Myxococcota</taxon>
        <taxon>Polyangia</taxon>
        <taxon>Nannocystales</taxon>
        <taxon>Nannocystaceae</taxon>
        <taxon>Plesiocystis</taxon>
    </lineage>
</organism>
<keyword evidence="3" id="KW-1185">Reference proteome</keyword>
<proteinExistence type="predicted"/>
<dbReference type="Pfam" id="PF13646">
    <property type="entry name" value="HEAT_2"/>
    <property type="match status" value="1"/>
</dbReference>
<reference evidence="2 3" key="1">
    <citation type="submission" date="2007-06" db="EMBL/GenBank/DDBJ databases">
        <authorList>
            <person name="Shimkets L."/>
            <person name="Ferriera S."/>
            <person name="Johnson J."/>
            <person name="Kravitz S."/>
            <person name="Beeson K."/>
            <person name="Sutton G."/>
            <person name="Rogers Y.-H."/>
            <person name="Friedman R."/>
            <person name="Frazier M."/>
            <person name="Venter J.C."/>
        </authorList>
    </citation>
    <scope>NUCLEOTIDE SEQUENCE [LARGE SCALE GENOMIC DNA]</scope>
    <source>
        <strain evidence="2 3">SIR-1</strain>
    </source>
</reference>
<keyword evidence="1" id="KW-1133">Transmembrane helix</keyword>
<dbReference type="InterPro" id="IPR011989">
    <property type="entry name" value="ARM-like"/>
</dbReference>
<dbReference type="Gene3D" id="1.25.10.10">
    <property type="entry name" value="Leucine-rich Repeat Variant"/>
    <property type="match status" value="2"/>
</dbReference>
<name>A6G9B4_9BACT</name>
<dbReference type="Proteomes" id="UP000005801">
    <property type="component" value="Unassembled WGS sequence"/>
</dbReference>
<sequence length="449" mass="49724">MAAKVPPGYRSNDPRRTGVKLWLGVISANMIGLFAAVYVSSYLRAGAGNPDVMFAIYYGALGLAGLADAFWLDEIVFKGAFRRNLQGKTGRFVGKNEAVEDVAASMQRSTTSFPVMVLLCCVLTYGLFNLVNRGFNGWWKDIGQYVHTLKSKDTSLPHKREAVRELSLHNRPEVLDVLEQTMLEAEPEVAAYATWAMGRQKDNASMNRHRIPPLVDRMRHGAPEVQREAIVTLARLQHQAAADEVAAALTLELDRPPSEGAVDIRLLWGLGYLQHPDTLEVLDKALWHPNEDVQRMAAWALSQQRDSGKGREAADLLEQRLPAAPLLTKCAIIHGLGILTDERSNLALIHAYDAATPEQRKTTCERISVFISPDGEYDREDLLMPQDSFGMKVIHGLGAMRATTPAIRAEVEPWIEGVIADGNTDPLVRESAQSLLSGIRQQRNDRVTD</sequence>
<dbReference type="InterPro" id="IPR016024">
    <property type="entry name" value="ARM-type_fold"/>
</dbReference>
<dbReference type="SUPFAM" id="SSF48371">
    <property type="entry name" value="ARM repeat"/>
    <property type="match status" value="1"/>
</dbReference>
<feature type="transmembrane region" description="Helical" evidence="1">
    <location>
        <begin position="113"/>
        <end position="131"/>
    </location>
</feature>
<dbReference type="AlphaFoldDB" id="A6G9B4"/>
<dbReference type="STRING" id="391625.PPSIR1_09540"/>
<dbReference type="RefSeq" id="WP_006973309.1">
    <property type="nucleotide sequence ID" value="NZ_ABCS01000044.1"/>
</dbReference>
<feature type="transmembrane region" description="Helical" evidence="1">
    <location>
        <begin position="52"/>
        <end position="72"/>
    </location>
</feature>
<gene>
    <name evidence="2" type="ORF">PPSIR1_09540</name>
</gene>
<feature type="transmembrane region" description="Helical" evidence="1">
    <location>
        <begin position="21"/>
        <end position="40"/>
    </location>
</feature>
<protein>
    <recommendedName>
        <fullName evidence="4">HEAT repeat domain-containing protein</fullName>
    </recommendedName>
</protein>
<evidence type="ECO:0000313" key="3">
    <source>
        <dbReference type="Proteomes" id="UP000005801"/>
    </source>
</evidence>
<keyword evidence="1" id="KW-0812">Transmembrane</keyword>
<dbReference type="EMBL" id="ABCS01000044">
    <property type="protein sequence ID" value="EDM77536.1"/>
    <property type="molecule type" value="Genomic_DNA"/>
</dbReference>
<comment type="caution">
    <text evidence="2">The sequence shown here is derived from an EMBL/GenBank/DDBJ whole genome shotgun (WGS) entry which is preliminary data.</text>
</comment>